<evidence type="ECO:0000313" key="1">
    <source>
        <dbReference type="EMBL" id="GAH32841.1"/>
    </source>
</evidence>
<organism evidence="1">
    <name type="scientific">marine sediment metagenome</name>
    <dbReference type="NCBI Taxonomy" id="412755"/>
    <lineage>
        <taxon>unclassified sequences</taxon>
        <taxon>metagenomes</taxon>
        <taxon>ecological metagenomes</taxon>
    </lineage>
</organism>
<reference evidence="1" key="1">
    <citation type="journal article" date="2014" name="Front. Microbiol.">
        <title>High frequency of phylogenetically diverse reductive dehalogenase-homologous genes in deep subseafloor sedimentary metagenomes.</title>
        <authorList>
            <person name="Kawai M."/>
            <person name="Futagami T."/>
            <person name="Toyoda A."/>
            <person name="Takaki Y."/>
            <person name="Nishi S."/>
            <person name="Hori S."/>
            <person name="Arai W."/>
            <person name="Tsubouchi T."/>
            <person name="Morono Y."/>
            <person name="Uchiyama I."/>
            <person name="Ito T."/>
            <person name="Fujiyama A."/>
            <person name="Inagaki F."/>
            <person name="Takami H."/>
        </authorList>
    </citation>
    <scope>NUCLEOTIDE SEQUENCE</scope>
    <source>
        <strain evidence="1">Expedition CK06-06</strain>
    </source>
</reference>
<accession>X1EHP0</accession>
<sequence>MVLYLPLIGETILSRISSSLFLYTAVAFMGKSLLKKEFKT</sequence>
<protein>
    <submittedName>
        <fullName evidence="1">Uncharacterized protein</fullName>
    </submittedName>
</protein>
<feature type="non-terminal residue" evidence="1">
    <location>
        <position position="40"/>
    </location>
</feature>
<dbReference type="AlphaFoldDB" id="X1EHP0"/>
<gene>
    <name evidence="1" type="ORF">S03H2_21938</name>
</gene>
<name>X1EHP0_9ZZZZ</name>
<proteinExistence type="predicted"/>
<dbReference type="EMBL" id="BARU01011740">
    <property type="protein sequence ID" value="GAH32841.1"/>
    <property type="molecule type" value="Genomic_DNA"/>
</dbReference>
<comment type="caution">
    <text evidence="1">The sequence shown here is derived from an EMBL/GenBank/DDBJ whole genome shotgun (WGS) entry which is preliminary data.</text>
</comment>